<keyword evidence="1" id="KW-1133">Transmembrane helix</keyword>
<evidence type="ECO:0000256" key="1">
    <source>
        <dbReference type="SAM" id="Phobius"/>
    </source>
</evidence>
<evidence type="ECO:0000313" key="4">
    <source>
        <dbReference type="Proteomes" id="UP000177480"/>
    </source>
</evidence>
<protein>
    <recommendedName>
        <fullName evidence="2">Thioredoxin domain-containing protein</fullName>
    </recommendedName>
</protein>
<dbReference type="Proteomes" id="UP000177480">
    <property type="component" value="Unassembled WGS sequence"/>
</dbReference>
<dbReference type="Pfam" id="PF00085">
    <property type="entry name" value="Thioredoxin"/>
    <property type="match status" value="1"/>
</dbReference>
<reference evidence="3 4" key="1">
    <citation type="journal article" date="2016" name="Nat. Commun.">
        <title>Thousands of microbial genomes shed light on interconnected biogeochemical processes in an aquifer system.</title>
        <authorList>
            <person name="Anantharaman K."/>
            <person name="Brown C.T."/>
            <person name="Hug L.A."/>
            <person name="Sharon I."/>
            <person name="Castelle C.J."/>
            <person name="Probst A.J."/>
            <person name="Thomas B.C."/>
            <person name="Singh A."/>
            <person name="Wilkins M.J."/>
            <person name="Karaoz U."/>
            <person name="Brodie E.L."/>
            <person name="Williams K.H."/>
            <person name="Hubbard S.S."/>
            <person name="Banfield J.F."/>
        </authorList>
    </citation>
    <scope>NUCLEOTIDE SEQUENCE [LARGE SCALE GENOMIC DNA]</scope>
</reference>
<dbReference type="AlphaFoldDB" id="A0A1G2G145"/>
<dbReference type="STRING" id="1802114.A2719_03805"/>
<dbReference type="Gene3D" id="3.40.30.10">
    <property type="entry name" value="Glutaredoxin"/>
    <property type="match status" value="1"/>
</dbReference>
<keyword evidence="1" id="KW-0472">Membrane</keyword>
<organism evidence="3 4">
    <name type="scientific">Candidatus Ryanbacteria bacterium RIFCSPHIGHO2_01_FULL_45_22</name>
    <dbReference type="NCBI Taxonomy" id="1802114"/>
    <lineage>
        <taxon>Bacteria</taxon>
        <taxon>Candidatus Ryaniibacteriota</taxon>
    </lineage>
</organism>
<evidence type="ECO:0000259" key="2">
    <source>
        <dbReference type="PROSITE" id="PS51352"/>
    </source>
</evidence>
<comment type="caution">
    <text evidence="3">The sequence shown here is derived from an EMBL/GenBank/DDBJ whole genome shotgun (WGS) entry which is preliminary data.</text>
</comment>
<dbReference type="PROSITE" id="PS51352">
    <property type="entry name" value="THIOREDOXIN_2"/>
    <property type="match status" value="1"/>
</dbReference>
<sequence>MQNNLQKGFAMPTAIAIVAIVLVLGGVVFYANRSQTTNDKMAQEKAMREQEAMEQKEKDIMMNKEEANMMDNDKNGMMPAEGGTYSGAVLAGTSAPLLDFTKADYDSAIKTNKLVVLYFYANWCPICKKEFPIMQEAFNELETDAVVGFRVNYNDDQTDDTEKNLAREFGVAYQHTKVFVKNGTRILKSPESWDDKRYDIEINKALTQ</sequence>
<name>A0A1G2G145_9BACT</name>
<accession>A0A1G2G145</accession>
<dbReference type="EMBL" id="MHNK01000010">
    <property type="protein sequence ID" value="OGZ44055.1"/>
    <property type="molecule type" value="Genomic_DNA"/>
</dbReference>
<dbReference type="InterPro" id="IPR013766">
    <property type="entry name" value="Thioredoxin_domain"/>
</dbReference>
<feature type="transmembrane region" description="Helical" evidence="1">
    <location>
        <begin position="12"/>
        <end position="31"/>
    </location>
</feature>
<evidence type="ECO:0000313" key="3">
    <source>
        <dbReference type="EMBL" id="OGZ44055.1"/>
    </source>
</evidence>
<gene>
    <name evidence="3" type="ORF">A2719_03805</name>
</gene>
<dbReference type="CDD" id="cd02947">
    <property type="entry name" value="TRX_family"/>
    <property type="match status" value="1"/>
</dbReference>
<proteinExistence type="predicted"/>
<dbReference type="SUPFAM" id="SSF52833">
    <property type="entry name" value="Thioredoxin-like"/>
    <property type="match status" value="1"/>
</dbReference>
<dbReference type="InterPro" id="IPR036249">
    <property type="entry name" value="Thioredoxin-like_sf"/>
</dbReference>
<feature type="domain" description="Thioredoxin" evidence="2">
    <location>
        <begin position="89"/>
        <end position="208"/>
    </location>
</feature>
<keyword evidence="1" id="KW-0812">Transmembrane</keyword>